<feature type="chain" id="PRO_5045031826" evidence="1">
    <location>
        <begin position="17"/>
        <end position="192"/>
    </location>
</feature>
<sequence length="192" mass="20010">MLAPIFLAALVGTAAAVPTPQVKGDGITYGNWTVRADWSRCPDASQYDITLQGRIAVTGTTVGSGIVDFKLPVAPFDASLVLKPAGSTGFGSPYPPRMVDVAVLETADADGNLGTATFQPEKAGATSVDAAIAQVAWFTSPEQAFMSASEIDFDTLQKNETAAIGTAVDPSFLRVYYVSAAHKFAGIAFQLT</sequence>
<dbReference type="EMBL" id="JBAWTH010000211">
    <property type="protein sequence ID" value="KAL2272861.1"/>
    <property type="molecule type" value="Genomic_DNA"/>
</dbReference>
<keyword evidence="3" id="KW-1185">Reference proteome</keyword>
<evidence type="ECO:0000313" key="3">
    <source>
        <dbReference type="Proteomes" id="UP001600888"/>
    </source>
</evidence>
<feature type="signal peptide" evidence="1">
    <location>
        <begin position="1"/>
        <end position="16"/>
    </location>
</feature>
<comment type="caution">
    <text evidence="2">The sequence shown here is derived from an EMBL/GenBank/DDBJ whole genome shotgun (WGS) entry which is preliminary data.</text>
</comment>
<protein>
    <submittedName>
        <fullName evidence="2">Uncharacterized protein</fullName>
    </submittedName>
</protein>
<gene>
    <name evidence="2" type="ORF">FJTKL_05929</name>
</gene>
<name>A0ABR4DRI8_9PEZI</name>
<reference evidence="2 3" key="1">
    <citation type="submission" date="2024-03" db="EMBL/GenBank/DDBJ databases">
        <title>A high-quality draft genome sequence of Diaporthe vaccinii, a causative agent of upright dieback and viscid rot disease in cranberry plants.</title>
        <authorList>
            <person name="Sarrasin M."/>
            <person name="Lang B.F."/>
            <person name="Burger G."/>
        </authorList>
    </citation>
    <scope>NUCLEOTIDE SEQUENCE [LARGE SCALE GENOMIC DNA]</scope>
    <source>
        <strain evidence="2 3">IS7</strain>
    </source>
</reference>
<accession>A0ABR4DRI8</accession>
<evidence type="ECO:0000313" key="2">
    <source>
        <dbReference type="EMBL" id="KAL2272861.1"/>
    </source>
</evidence>
<dbReference type="EMBL" id="JBAWTH010000211">
    <property type="protein sequence ID" value="KAL2272863.1"/>
    <property type="molecule type" value="Genomic_DNA"/>
</dbReference>
<dbReference type="Proteomes" id="UP001600888">
    <property type="component" value="Unassembled WGS sequence"/>
</dbReference>
<organism evidence="2 3">
    <name type="scientific">Diaporthe vaccinii</name>
    <dbReference type="NCBI Taxonomy" id="105482"/>
    <lineage>
        <taxon>Eukaryota</taxon>
        <taxon>Fungi</taxon>
        <taxon>Dikarya</taxon>
        <taxon>Ascomycota</taxon>
        <taxon>Pezizomycotina</taxon>
        <taxon>Sordariomycetes</taxon>
        <taxon>Sordariomycetidae</taxon>
        <taxon>Diaporthales</taxon>
        <taxon>Diaporthaceae</taxon>
        <taxon>Diaporthe</taxon>
        <taxon>Diaporthe eres species complex</taxon>
    </lineage>
</organism>
<evidence type="ECO:0000256" key="1">
    <source>
        <dbReference type="SAM" id="SignalP"/>
    </source>
</evidence>
<keyword evidence="1" id="KW-0732">Signal</keyword>
<proteinExistence type="predicted"/>